<feature type="region of interest" description="Disordered" evidence="1">
    <location>
        <begin position="1"/>
        <end position="51"/>
    </location>
</feature>
<proteinExistence type="predicted"/>
<keyword evidence="3" id="KW-1185">Reference proteome</keyword>
<protein>
    <recommendedName>
        <fullName evidence="4">Protein kinase domain-containing protein</fullName>
    </recommendedName>
</protein>
<dbReference type="AlphaFoldDB" id="A0AAN6UJL7"/>
<dbReference type="EMBL" id="MU853410">
    <property type="protein sequence ID" value="KAK4133954.1"/>
    <property type="molecule type" value="Genomic_DNA"/>
</dbReference>
<feature type="compositionally biased region" description="Basic and acidic residues" evidence="1">
    <location>
        <begin position="30"/>
        <end position="47"/>
    </location>
</feature>
<evidence type="ECO:0000256" key="1">
    <source>
        <dbReference type="SAM" id="MobiDB-lite"/>
    </source>
</evidence>
<sequence>MSSMFTRASGRRSPETTPRKTIPPPTITPRKADTPHKERSHRTKEFNPEVEFTPSSQLLRRAKWTAETTTQMQSSFRFGTRIIAATGARADGEHPNVLRLRVHHSTVQAIAQALHRHLPSSLRSWASSLFPEWFLPTNIILKKQKPGWEEEFDTEQATYQRLKCLQGLVIPTYYGQATHNKTRALVLSDIGGACVAEPAGAVLREQDVRPLFDQALGALASQGISHDDLKLDNFHLVDRGGDRAIMVVDLERVNELPPEPDRCARLVRNDVRFLMRAYRDHVECLREDGLLLH</sequence>
<comment type="caution">
    <text evidence="2">The sequence shown here is derived from an EMBL/GenBank/DDBJ whole genome shotgun (WGS) entry which is preliminary data.</text>
</comment>
<organism evidence="2 3">
    <name type="scientific">Trichocladium antarcticum</name>
    <dbReference type="NCBI Taxonomy" id="1450529"/>
    <lineage>
        <taxon>Eukaryota</taxon>
        <taxon>Fungi</taxon>
        <taxon>Dikarya</taxon>
        <taxon>Ascomycota</taxon>
        <taxon>Pezizomycotina</taxon>
        <taxon>Sordariomycetes</taxon>
        <taxon>Sordariomycetidae</taxon>
        <taxon>Sordariales</taxon>
        <taxon>Chaetomiaceae</taxon>
        <taxon>Trichocladium</taxon>
    </lineage>
</organism>
<evidence type="ECO:0008006" key="4">
    <source>
        <dbReference type="Google" id="ProtNLM"/>
    </source>
</evidence>
<evidence type="ECO:0000313" key="2">
    <source>
        <dbReference type="EMBL" id="KAK4133954.1"/>
    </source>
</evidence>
<reference evidence="2" key="2">
    <citation type="submission" date="2023-05" db="EMBL/GenBank/DDBJ databases">
        <authorList>
            <consortium name="Lawrence Berkeley National Laboratory"/>
            <person name="Steindorff A."/>
            <person name="Hensen N."/>
            <person name="Bonometti L."/>
            <person name="Westerberg I."/>
            <person name="Brannstrom I.O."/>
            <person name="Guillou S."/>
            <person name="Cros-Aarteil S."/>
            <person name="Calhoun S."/>
            <person name="Haridas S."/>
            <person name="Kuo A."/>
            <person name="Mondo S."/>
            <person name="Pangilinan J."/>
            <person name="Riley R."/>
            <person name="Labutti K."/>
            <person name="Andreopoulos B."/>
            <person name="Lipzen A."/>
            <person name="Chen C."/>
            <person name="Yanf M."/>
            <person name="Daum C."/>
            <person name="Ng V."/>
            <person name="Clum A."/>
            <person name="Ohm R."/>
            <person name="Martin F."/>
            <person name="Silar P."/>
            <person name="Natvig D."/>
            <person name="Lalanne C."/>
            <person name="Gautier V."/>
            <person name="Ament-Velasquez S.L."/>
            <person name="Kruys A."/>
            <person name="Hutchinson M.I."/>
            <person name="Powell A.J."/>
            <person name="Barry K."/>
            <person name="Miller A.N."/>
            <person name="Grigoriev I.V."/>
            <person name="Debuchy R."/>
            <person name="Gladieux P."/>
            <person name="Thoren M.H."/>
            <person name="Johannesson H."/>
        </authorList>
    </citation>
    <scope>NUCLEOTIDE SEQUENCE</scope>
    <source>
        <strain evidence="2">CBS 123565</strain>
    </source>
</reference>
<name>A0AAN6UJL7_9PEZI</name>
<evidence type="ECO:0000313" key="3">
    <source>
        <dbReference type="Proteomes" id="UP001304895"/>
    </source>
</evidence>
<dbReference type="Proteomes" id="UP001304895">
    <property type="component" value="Unassembled WGS sequence"/>
</dbReference>
<reference evidence="2" key="1">
    <citation type="journal article" date="2023" name="Mol. Phylogenet. Evol.">
        <title>Genome-scale phylogeny and comparative genomics of the fungal order Sordariales.</title>
        <authorList>
            <person name="Hensen N."/>
            <person name="Bonometti L."/>
            <person name="Westerberg I."/>
            <person name="Brannstrom I.O."/>
            <person name="Guillou S."/>
            <person name="Cros-Aarteil S."/>
            <person name="Calhoun S."/>
            <person name="Haridas S."/>
            <person name="Kuo A."/>
            <person name="Mondo S."/>
            <person name="Pangilinan J."/>
            <person name="Riley R."/>
            <person name="LaButti K."/>
            <person name="Andreopoulos B."/>
            <person name="Lipzen A."/>
            <person name="Chen C."/>
            <person name="Yan M."/>
            <person name="Daum C."/>
            <person name="Ng V."/>
            <person name="Clum A."/>
            <person name="Steindorff A."/>
            <person name="Ohm R.A."/>
            <person name="Martin F."/>
            <person name="Silar P."/>
            <person name="Natvig D.O."/>
            <person name="Lalanne C."/>
            <person name="Gautier V."/>
            <person name="Ament-Velasquez S.L."/>
            <person name="Kruys A."/>
            <person name="Hutchinson M.I."/>
            <person name="Powell A.J."/>
            <person name="Barry K."/>
            <person name="Miller A.N."/>
            <person name="Grigoriev I.V."/>
            <person name="Debuchy R."/>
            <person name="Gladieux P."/>
            <person name="Hiltunen Thoren M."/>
            <person name="Johannesson H."/>
        </authorList>
    </citation>
    <scope>NUCLEOTIDE SEQUENCE</scope>
    <source>
        <strain evidence="2">CBS 123565</strain>
    </source>
</reference>
<dbReference type="InterPro" id="IPR011009">
    <property type="entry name" value="Kinase-like_dom_sf"/>
</dbReference>
<gene>
    <name evidence="2" type="ORF">BT67DRAFT_456398</name>
</gene>
<dbReference type="SUPFAM" id="SSF56112">
    <property type="entry name" value="Protein kinase-like (PK-like)"/>
    <property type="match status" value="1"/>
</dbReference>
<accession>A0AAN6UJL7</accession>